<dbReference type="Pfam" id="PF01509">
    <property type="entry name" value="TruB_N"/>
    <property type="match status" value="1"/>
</dbReference>
<evidence type="ECO:0000256" key="1">
    <source>
        <dbReference type="ARBA" id="ARBA00008999"/>
    </source>
</evidence>
<feature type="region of interest" description="Disordered" evidence="2">
    <location>
        <begin position="319"/>
        <end position="341"/>
    </location>
</feature>
<dbReference type="GO" id="GO:0001522">
    <property type="term" value="P:pseudouridine synthesis"/>
    <property type="evidence" value="ECO:0007669"/>
    <property type="project" value="InterPro"/>
</dbReference>
<sequence length="341" mass="39202">MSAVQKISKSIIKYTRNAEEIYRSLNGVFAIYKPASNSLSQVRMTLLTHICRDLNGLDVRPPENYVHIEGDTTKKMTVSVEPSYADHPLIVGPRYQPTDFKMSWAHQISTDMSGIMLVGINKGTRMVSKIKQSNPMRFFKVKGILGQATDNYFITGRIREKSTWKHIKRINIDRVCSSIQFSHQRRMFEVSGVDIQSQAAYELAIQGPIRPAENKLTMLYAMKCVDFNPPEFTLEIICINENDSFIKNLVHNMGIYLRSTSTCTQIQCFQYGVFGINNGLLKKDWDLENITKNMHECRRILGKHKYLFKQEDPILREYLSEESNPPDSNYSNYEEGALNSE</sequence>
<dbReference type="Gene3D" id="3.30.2350.10">
    <property type="entry name" value="Pseudouridine synthase"/>
    <property type="match status" value="1"/>
</dbReference>
<dbReference type="OrthoDB" id="9995526at2759"/>
<name>A0A9R1T495_9HYME</name>
<proteinExistence type="inferred from homology"/>
<dbReference type="AlphaFoldDB" id="A0A9R1T495"/>
<evidence type="ECO:0000313" key="5">
    <source>
        <dbReference type="RefSeq" id="XP_011302400.1"/>
    </source>
</evidence>
<keyword evidence="4" id="KW-1185">Reference proteome</keyword>
<dbReference type="PANTHER" id="PTHR13195">
    <property type="entry name" value="PSEUDOURIDINE SYNTHASE-RELATED"/>
    <property type="match status" value="1"/>
</dbReference>
<evidence type="ECO:0000256" key="2">
    <source>
        <dbReference type="SAM" id="MobiDB-lite"/>
    </source>
</evidence>
<reference evidence="5" key="1">
    <citation type="submission" date="2025-08" db="UniProtKB">
        <authorList>
            <consortium name="RefSeq"/>
        </authorList>
    </citation>
    <scope>IDENTIFICATION</scope>
    <source>
        <strain evidence="5">USDA-PBARC FA_bdor</strain>
        <tissue evidence="5">Whole organism</tissue>
    </source>
</reference>
<dbReference type="GO" id="GO:0009982">
    <property type="term" value="F:pseudouridine synthase activity"/>
    <property type="evidence" value="ECO:0007669"/>
    <property type="project" value="InterPro"/>
</dbReference>
<accession>A0A9R1T495</accession>
<evidence type="ECO:0000313" key="4">
    <source>
        <dbReference type="Proteomes" id="UP000694866"/>
    </source>
</evidence>
<dbReference type="GO" id="GO:0006396">
    <property type="term" value="P:RNA processing"/>
    <property type="evidence" value="ECO:0007669"/>
    <property type="project" value="InterPro"/>
</dbReference>
<dbReference type="InterPro" id="IPR002501">
    <property type="entry name" value="PsdUridine_synth_N"/>
</dbReference>
<dbReference type="SUPFAM" id="SSF55120">
    <property type="entry name" value="Pseudouridine synthase"/>
    <property type="match status" value="1"/>
</dbReference>
<dbReference type="Proteomes" id="UP000694866">
    <property type="component" value="Unplaced"/>
</dbReference>
<dbReference type="InterPro" id="IPR039048">
    <property type="entry name" value="Trub2"/>
</dbReference>
<feature type="compositionally biased region" description="Polar residues" evidence="2">
    <location>
        <begin position="321"/>
        <end position="332"/>
    </location>
</feature>
<dbReference type="PANTHER" id="PTHR13195:SF0">
    <property type="entry name" value="PSEUDOURIDYLATE SYNTHASE TRUB2, MITOCHONDRIAL"/>
    <property type="match status" value="1"/>
</dbReference>
<gene>
    <name evidence="5" type="primary">LOC105266153</name>
</gene>
<dbReference type="InterPro" id="IPR020103">
    <property type="entry name" value="PsdUridine_synth_cat_dom_sf"/>
</dbReference>
<dbReference type="GeneID" id="105266153"/>
<dbReference type="GO" id="GO:0003723">
    <property type="term" value="F:RNA binding"/>
    <property type="evidence" value="ECO:0007669"/>
    <property type="project" value="InterPro"/>
</dbReference>
<comment type="similarity">
    <text evidence="1">Belongs to the pseudouridine synthase TruB family.</text>
</comment>
<protein>
    <submittedName>
        <fullName evidence="5">Probable tRNA pseudouridine synthase 2</fullName>
    </submittedName>
</protein>
<dbReference type="KEGG" id="fas:105266153"/>
<feature type="domain" description="Pseudouridine synthase II N-terminal" evidence="3">
    <location>
        <begin position="111"/>
        <end position="239"/>
    </location>
</feature>
<dbReference type="RefSeq" id="XP_011302400.1">
    <property type="nucleotide sequence ID" value="XM_011304098.1"/>
</dbReference>
<organism evidence="4 5">
    <name type="scientific">Fopius arisanus</name>
    <dbReference type="NCBI Taxonomy" id="64838"/>
    <lineage>
        <taxon>Eukaryota</taxon>
        <taxon>Metazoa</taxon>
        <taxon>Ecdysozoa</taxon>
        <taxon>Arthropoda</taxon>
        <taxon>Hexapoda</taxon>
        <taxon>Insecta</taxon>
        <taxon>Pterygota</taxon>
        <taxon>Neoptera</taxon>
        <taxon>Endopterygota</taxon>
        <taxon>Hymenoptera</taxon>
        <taxon>Apocrita</taxon>
        <taxon>Ichneumonoidea</taxon>
        <taxon>Braconidae</taxon>
        <taxon>Opiinae</taxon>
        <taxon>Fopius</taxon>
    </lineage>
</organism>
<evidence type="ECO:0000259" key="3">
    <source>
        <dbReference type="Pfam" id="PF01509"/>
    </source>
</evidence>